<evidence type="ECO:0000256" key="3">
    <source>
        <dbReference type="ARBA" id="ARBA00023172"/>
    </source>
</evidence>
<evidence type="ECO:0000259" key="5">
    <source>
        <dbReference type="PROSITE" id="PS51898"/>
    </source>
</evidence>
<evidence type="ECO:0000313" key="8">
    <source>
        <dbReference type="Proteomes" id="UP001597168"/>
    </source>
</evidence>
<dbReference type="PROSITE" id="PS51898">
    <property type="entry name" value="TYR_RECOMBINASE"/>
    <property type="match status" value="1"/>
</dbReference>
<evidence type="ECO:0000256" key="1">
    <source>
        <dbReference type="ARBA" id="ARBA00008857"/>
    </source>
</evidence>
<evidence type="ECO:0000256" key="4">
    <source>
        <dbReference type="PROSITE-ProRule" id="PRU01248"/>
    </source>
</evidence>
<keyword evidence="8" id="KW-1185">Reference proteome</keyword>
<gene>
    <name evidence="7" type="ORF">ACFQ3T_03085</name>
</gene>
<dbReference type="EMBL" id="JBHTLK010000007">
    <property type="protein sequence ID" value="MFD1146101.1"/>
    <property type="molecule type" value="Genomic_DNA"/>
</dbReference>
<dbReference type="Pfam" id="PF13102">
    <property type="entry name" value="Phage_int_SAM_5"/>
    <property type="match status" value="1"/>
</dbReference>
<organism evidence="7 8">
    <name type="scientific">Saccharothrix hoggarensis</name>
    <dbReference type="NCBI Taxonomy" id="913853"/>
    <lineage>
        <taxon>Bacteria</taxon>
        <taxon>Bacillati</taxon>
        <taxon>Actinomycetota</taxon>
        <taxon>Actinomycetes</taxon>
        <taxon>Pseudonocardiales</taxon>
        <taxon>Pseudonocardiaceae</taxon>
        <taxon>Saccharothrix</taxon>
    </lineage>
</organism>
<dbReference type="PANTHER" id="PTHR30349:SF64">
    <property type="entry name" value="PROPHAGE INTEGRASE INTD-RELATED"/>
    <property type="match status" value="1"/>
</dbReference>
<dbReference type="InterPro" id="IPR011010">
    <property type="entry name" value="DNA_brk_join_enz"/>
</dbReference>
<reference evidence="8" key="1">
    <citation type="journal article" date="2019" name="Int. J. Syst. Evol. Microbiol.">
        <title>The Global Catalogue of Microorganisms (GCM) 10K type strain sequencing project: providing services to taxonomists for standard genome sequencing and annotation.</title>
        <authorList>
            <consortium name="The Broad Institute Genomics Platform"/>
            <consortium name="The Broad Institute Genome Sequencing Center for Infectious Disease"/>
            <person name="Wu L."/>
            <person name="Ma J."/>
        </authorList>
    </citation>
    <scope>NUCLEOTIDE SEQUENCE [LARGE SCALE GENOMIC DNA]</scope>
    <source>
        <strain evidence="8">CCUG 60214</strain>
    </source>
</reference>
<dbReference type="RefSeq" id="WP_380719510.1">
    <property type="nucleotide sequence ID" value="NZ_JBHTLK010000007.1"/>
</dbReference>
<dbReference type="InterPro" id="IPR010998">
    <property type="entry name" value="Integrase_recombinase_N"/>
</dbReference>
<dbReference type="InterPro" id="IPR044068">
    <property type="entry name" value="CB"/>
</dbReference>
<dbReference type="PANTHER" id="PTHR30349">
    <property type="entry name" value="PHAGE INTEGRASE-RELATED"/>
    <property type="match status" value="1"/>
</dbReference>
<feature type="domain" description="Core-binding (CB)" evidence="6">
    <location>
        <begin position="91"/>
        <end position="171"/>
    </location>
</feature>
<name>A0ABW3QNI8_9PSEU</name>
<protein>
    <submittedName>
        <fullName evidence="7">Tyrosine-type recombinase/integrase</fullName>
    </submittedName>
</protein>
<evidence type="ECO:0000313" key="7">
    <source>
        <dbReference type="EMBL" id="MFD1146101.1"/>
    </source>
</evidence>
<dbReference type="InterPro" id="IPR013762">
    <property type="entry name" value="Integrase-like_cat_sf"/>
</dbReference>
<dbReference type="InterPro" id="IPR025269">
    <property type="entry name" value="SAM-like_dom"/>
</dbReference>
<accession>A0ABW3QNI8</accession>
<proteinExistence type="inferred from homology"/>
<evidence type="ECO:0000256" key="2">
    <source>
        <dbReference type="ARBA" id="ARBA00023125"/>
    </source>
</evidence>
<dbReference type="Gene3D" id="1.10.443.10">
    <property type="entry name" value="Intergrase catalytic core"/>
    <property type="match status" value="1"/>
</dbReference>
<feature type="domain" description="Tyr recombinase" evidence="5">
    <location>
        <begin position="194"/>
        <end position="402"/>
    </location>
</feature>
<dbReference type="Proteomes" id="UP001597168">
    <property type="component" value="Unassembled WGS sequence"/>
</dbReference>
<comment type="caution">
    <text evidence="7">The sequence shown here is derived from an EMBL/GenBank/DDBJ whole genome shotgun (WGS) entry which is preliminary data.</text>
</comment>
<keyword evidence="2 4" id="KW-0238">DNA-binding</keyword>
<comment type="similarity">
    <text evidence="1">Belongs to the 'phage' integrase family.</text>
</comment>
<keyword evidence="3" id="KW-0233">DNA recombination</keyword>
<dbReference type="Pfam" id="PF00589">
    <property type="entry name" value="Phage_integrase"/>
    <property type="match status" value="1"/>
</dbReference>
<dbReference type="PROSITE" id="PS51900">
    <property type="entry name" value="CB"/>
    <property type="match status" value="1"/>
</dbReference>
<dbReference type="InterPro" id="IPR002104">
    <property type="entry name" value="Integrase_catalytic"/>
</dbReference>
<dbReference type="InterPro" id="IPR050090">
    <property type="entry name" value="Tyrosine_recombinase_XerCD"/>
</dbReference>
<evidence type="ECO:0000259" key="6">
    <source>
        <dbReference type="PROSITE" id="PS51900"/>
    </source>
</evidence>
<dbReference type="SUPFAM" id="SSF56349">
    <property type="entry name" value="DNA breaking-rejoining enzymes"/>
    <property type="match status" value="1"/>
</dbReference>
<dbReference type="Gene3D" id="1.10.150.130">
    <property type="match status" value="1"/>
</dbReference>
<sequence>MAGHIQDRWMRVKRDENGIPVLDAKGRRTKERDPERWGKGDRYKVRYYDPDGNEKSESFPDKQLRKAQAFLTEMQHNVLSGTYIDQDAGKANFKTYAENWLKGQSQDAATQQTLRSRLKSQIYPFFEKRTIGSVNAEVVRNWLAWLRDRKLEASTQAVYFDTLSSILSAAVEDRKIRVNPCKAQSVKKPKPGARKLVPWTEARLRAVQLALLARFKPAAVLGAGCGLRQGEILGFSLDDVNREEMLVNVTRQIRVIGKQLVFAPPKGDKARVVPLSKGVLQALDAYAENFEPVTVTLSWLEPSGRPTTVRLLMVGNQGVPYSGSAFNGVAWIPAFKQAGLTYTTKGDGMHALRHFYASTLLAQGVSIKELAEYLGHADPGFTLRTYTHLLPSSHARARSAVDRVFRPRREPRTA</sequence>
<dbReference type="CDD" id="cd01189">
    <property type="entry name" value="INT_ICEBs1_C_like"/>
    <property type="match status" value="1"/>
</dbReference>